<dbReference type="CDD" id="cd00190">
    <property type="entry name" value="Tryp_SPc"/>
    <property type="match status" value="1"/>
</dbReference>
<dbReference type="EMBL" id="NHOQ01002060">
    <property type="protein sequence ID" value="PWA19815.1"/>
    <property type="molecule type" value="Genomic_DNA"/>
</dbReference>
<dbReference type="GO" id="GO:0004252">
    <property type="term" value="F:serine-type endopeptidase activity"/>
    <property type="evidence" value="ECO:0007669"/>
    <property type="project" value="InterPro"/>
</dbReference>
<keyword evidence="5" id="KW-1015">Disulfide bond</keyword>
<evidence type="ECO:0000256" key="5">
    <source>
        <dbReference type="ARBA" id="ARBA00023157"/>
    </source>
</evidence>
<proteinExistence type="predicted"/>
<dbReference type="PROSITE" id="PS00134">
    <property type="entry name" value="TRYPSIN_HIS"/>
    <property type="match status" value="1"/>
</dbReference>
<dbReference type="AlphaFoldDB" id="A0A315VKY1"/>
<evidence type="ECO:0000256" key="2">
    <source>
        <dbReference type="ARBA" id="ARBA00022729"/>
    </source>
</evidence>
<dbReference type="Pfam" id="PF00089">
    <property type="entry name" value="Trypsin"/>
    <property type="match status" value="2"/>
</dbReference>
<organism evidence="9 10">
    <name type="scientific">Gambusia affinis</name>
    <name type="common">Western mosquitofish</name>
    <name type="synonym">Heterandria affinis</name>
    <dbReference type="NCBI Taxonomy" id="33528"/>
    <lineage>
        <taxon>Eukaryota</taxon>
        <taxon>Metazoa</taxon>
        <taxon>Chordata</taxon>
        <taxon>Craniata</taxon>
        <taxon>Vertebrata</taxon>
        <taxon>Euteleostomi</taxon>
        <taxon>Actinopterygii</taxon>
        <taxon>Neopterygii</taxon>
        <taxon>Teleostei</taxon>
        <taxon>Neoteleostei</taxon>
        <taxon>Acanthomorphata</taxon>
        <taxon>Ovalentaria</taxon>
        <taxon>Atherinomorphae</taxon>
        <taxon>Cyprinodontiformes</taxon>
        <taxon>Poeciliidae</taxon>
        <taxon>Poeciliinae</taxon>
        <taxon>Gambusia</taxon>
    </lineage>
</organism>
<keyword evidence="10" id="KW-1185">Reference proteome</keyword>
<keyword evidence="6" id="KW-0325">Glycoprotein</keyword>
<evidence type="ECO:0000256" key="7">
    <source>
        <dbReference type="RuleBase" id="RU363034"/>
    </source>
</evidence>
<evidence type="ECO:0000256" key="1">
    <source>
        <dbReference type="ARBA" id="ARBA00022670"/>
    </source>
</evidence>
<dbReference type="PRINTS" id="PR00722">
    <property type="entry name" value="CHYMOTRYPSIN"/>
</dbReference>
<dbReference type="SUPFAM" id="SSF50494">
    <property type="entry name" value="Trypsin-like serine proteases"/>
    <property type="match status" value="2"/>
</dbReference>
<dbReference type="InterPro" id="IPR043504">
    <property type="entry name" value="Peptidase_S1_PA_chymotrypsin"/>
</dbReference>
<dbReference type="STRING" id="33528.ENSGAFP00000010523"/>
<protein>
    <recommendedName>
        <fullName evidence="8">Peptidase S1 domain-containing protein</fullName>
    </recommendedName>
</protein>
<dbReference type="PANTHER" id="PTHR24253:SF144">
    <property type="entry name" value="CHYMOTRYPSIN-LIKE PROTEASE CTRL-1-RELATED"/>
    <property type="match status" value="1"/>
</dbReference>
<evidence type="ECO:0000256" key="3">
    <source>
        <dbReference type="ARBA" id="ARBA00022801"/>
    </source>
</evidence>
<dbReference type="InterPro" id="IPR001314">
    <property type="entry name" value="Peptidase_S1A"/>
</dbReference>
<dbReference type="InterPro" id="IPR033116">
    <property type="entry name" value="TRYPSIN_SER"/>
</dbReference>
<name>A0A315VKY1_GAMAF</name>
<keyword evidence="4 7" id="KW-0720">Serine protease</keyword>
<reference evidence="9 10" key="1">
    <citation type="journal article" date="2018" name="G3 (Bethesda)">
        <title>A High-Quality Reference Genome for the Invasive Mosquitofish Gambusia affinis Using a Chicago Library.</title>
        <authorList>
            <person name="Hoffberg S.L."/>
            <person name="Troendle N.J."/>
            <person name="Glenn T.C."/>
            <person name="Mahmud O."/>
            <person name="Louha S."/>
            <person name="Chalopin D."/>
            <person name="Bennetzen J.L."/>
            <person name="Mauricio R."/>
        </authorList>
    </citation>
    <scope>NUCLEOTIDE SEQUENCE [LARGE SCALE GENOMIC DNA]</scope>
    <source>
        <strain evidence="9">NE01/NJP1002.9</strain>
        <tissue evidence="9">Muscle</tissue>
    </source>
</reference>
<sequence length="836" mass="93404">MQREDNGETLFVSDNGARAIFNEANSSDGNEDLREDERLICSQIICFIRNCNNMLEFGTLSAFGLKSLCLFHRIRDQMFILFPGLFPPIYLSPLSSAPTPSPPILLYNPQQMSVYVSKLLIALFKKLPRPRCIIASYYCRSRVLTQRHNPFYLYSLPTTSADLFSNLSFRSERDQTNYVGRSNPSPATVPSLRPFPLAKRRQSRGSFVGSGLPYFKVGCQEKDRREDMRIQLMLNQPKQLNIFRHLLYSNIIVNTTRCYTVSIYAHSQRHIASKQRELEVFSGAGLFSTRHVYKQHTEENDVTAGWKNELYKARSGRKTQVSRSFRDNYIPDMQNSELSSIQQACQMKVGCQAQQQPMCGYVARKTRIVGGQDAYPGHWPWQVSLQTSSGHFCGGSLITNQWVLTAAHCIGGDILSSQVHLGAYNLSQLNPNEVIRGIVQADVHVDYNSQTYDNDIALLKLSAPVNFTDYIQPVCLASHNSTFLEGTNSWVTGFGDLGNRMFPEILQQVEIPIIGSNKCSCYNQGFATITENMICAGLDEGGKDSCQGDSGGPLVMYNSLAWVQGGVVSFGYGCAVPMKPGVYARVSNYQKWISDKVTGMRPSFVDFISTGIDYDMSFSCPTSMPPTSMPSTTDDSLFGSGENLSHFTHLVALSPLALVLHVFVGSGGIMWPFDDQNSDYWGFKCISWDVAVAGKFASEWFCFLWRIADQPSMGPDRCSLIFPDVVLLVGVTNQPGIIVTRTIANVHCHQNYTFYGGNDICLVKLSAPVNFTDYIRPVCLAAENSTFYDGTSSWVTGLSYNGSYSFQEVNVSVLGNKKCNCVYNFNFPITEDRIKM</sequence>
<evidence type="ECO:0000313" key="10">
    <source>
        <dbReference type="Proteomes" id="UP000250572"/>
    </source>
</evidence>
<dbReference type="Proteomes" id="UP000250572">
    <property type="component" value="Unassembled WGS sequence"/>
</dbReference>
<comment type="caution">
    <text evidence="9">The sequence shown here is derived from an EMBL/GenBank/DDBJ whole genome shotgun (WGS) entry which is preliminary data.</text>
</comment>
<accession>A0A315VKY1</accession>
<keyword evidence="3 7" id="KW-0378">Hydrolase</keyword>
<dbReference type="FunFam" id="2.40.10.10:FF:000024">
    <property type="entry name" value="Serine protease 53"/>
    <property type="match status" value="1"/>
</dbReference>
<dbReference type="GO" id="GO:0006508">
    <property type="term" value="P:proteolysis"/>
    <property type="evidence" value="ECO:0007669"/>
    <property type="project" value="UniProtKB-KW"/>
</dbReference>
<dbReference type="PROSITE" id="PS00135">
    <property type="entry name" value="TRYPSIN_SER"/>
    <property type="match status" value="1"/>
</dbReference>
<dbReference type="Gene3D" id="2.40.10.10">
    <property type="entry name" value="Trypsin-like serine proteases"/>
    <property type="match status" value="4"/>
</dbReference>
<evidence type="ECO:0000313" key="9">
    <source>
        <dbReference type="EMBL" id="PWA19815.1"/>
    </source>
</evidence>
<dbReference type="PROSITE" id="PS50240">
    <property type="entry name" value="TRYPSIN_DOM"/>
    <property type="match status" value="1"/>
</dbReference>
<evidence type="ECO:0000256" key="4">
    <source>
        <dbReference type="ARBA" id="ARBA00022825"/>
    </source>
</evidence>
<dbReference type="SMART" id="SM00020">
    <property type="entry name" value="Tryp_SPc"/>
    <property type="match status" value="1"/>
</dbReference>
<keyword evidence="1 7" id="KW-0645">Protease</keyword>
<keyword evidence="2" id="KW-0732">Signal</keyword>
<gene>
    <name evidence="9" type="ORF">CCH79_00015867</name>
</gene>
<dbReference type="InterPro" id="IPR018114">
    <property type="entry name" value="TRYPSIN_HIS"/>
</dbReference>
<dbReference type="InterPro" id="IPR009003">
    <property type="entry name" value="Peptidase_S1_PA"/>
</dbReference>
<feature type="domain" description="Peptidase S1" evidence="8">
    <location>
        <begin position="368"/>
        <end position="598"/>
    </location>
</feature>
<dbReference type="InterPro" id="IPR001254">
    <property type="entry name" value="Trypsin_dom"/>
</dbReference>
<evidence type="ECO:0000259" key="8">
    <source>
        <dbReference type="PROSITE" id="PS50240"/>
    </source>
</evidence>
<evidence type="ECO:0000256" key="6">
    <source>
        <dbReference type="ARBA" id="ARBA00023180"/>
    </source>
</evidence>
<dbReference type="PANTHER" id="PTHR24253">
    <property type="entry name" value="TRANSMEMBRANE PROTEASE SERINE"/>
    <property type="match status" value="1"/>
</dbReference>